<evidence type="ECO:0000313" key="5">
    <source>
        <dbReference type="EMBL" id="QTD60943.1"/>
    </source>
</evidence>
<dbReference type="RefSeq" id="WP_154320812.1">
    <property type="nucleotide sequence ID" value="NZ_CP046045.1"/>
</dbReference>
<name>A0AAP9GWG4_9GAMM</name>
<sequence length="161" mass="19185">MQTTILDRQFKHIDIVALSEIQFEQWQPLWQGYQQFYQVQLSDEVTQNTWSKLINPHRTHIYGFAAVYQTQVVAIVHVIEHDSCWTLKPYAYLQDLYTLPEYRGMGIAQQLIQQVNQTAQQRECDRVYWLTHEDNLQARQLYDRVAKRTGFIQYRSPATAM</sequence>
<reference evidence="4" key="2">
    <citation type="submission" date="2019-11" db="EMBL/GenBank/DDBJ databases">
        <authorList>
            <person name="Yao H."/>
            <person name="Du X."/>
            <person name="Yu R."/>
            <person name="Li A."/>
        </authorList>
    </citation>
    <scope>NUCLEOTIDE SEQUENCE</scope>
    <source>
        <strain evidence="4">19110F47</strain>
    </source>
</reference>
<dbReference type="GO" id="GO:0008080">
    <property type="term" value="F:N-acetyltransferase activity"/>
    <property type="evidence" value="ECO:0007669"/>
    <property type="project" value="TreeGrafter"/>
</dbReference>
<accession>A0AAP9GWG4</accession>
<keyword evidence="1" id="KW-0808">Transferase</keyword>
<proteinExistence type="predicted"/>
<dbReference type="EMBL" id="CP046045">
    <property type="protein sequence ID" value="QGM27829.1"/>
    <property type="molecule type" value="Genomic_DNA"/>
</dbReference>
<dbReference type="InterPro" id="IPR051016">
    <property type="entry name" value="Diverse_Substrate_AcTransf"/>
</dbReference>
<reference evidence="6" key="1">
    <citation type="submission" date="2019-11" db="EMBL/GenBank/DDBJ databases">
        <title>Escherichia coli 1916D6.</title>
        <authorList>
            <person name="Yao H."/>
            <person name="Du X."/>
            <person name="Yu R."/>
            <person name="Li A."/>
        </authorList>
    </citation>
    <scope>NUCLEOTIDE SEQUENCE [LARGE SCALE GENOMIC DNA]</scope>
    <source>
        <strain evidence="6">19110F47</strain>
    </source>
</reference>
<dbReference type="GeneID" id="64222932"/>
<dbReference type="CDD" id="cd04301">
    <property type="entry name" value="NAT_SF"/>
    <property type="match status" value="1"/>
</dbReference>
<evidence type="ECO:0000256" key="2">
    <source>
        <dbReference type="ARBA" id="ARBA00023315"/>
    </source>
</evidence>
<keyword evidence="2" id="KW-0012">Acyltransferase</keyword>
<dbReference type="PANTHER" id="PTHR10545">
    <property type="entry name" value="DIAMINE N-ACETYLTRANSFERASE"/>
    <property type="match status" value="1"/>
</dbReference>
<dbReference type="EMBL" id="CP071770">
    <property type="protein sequence ID" value="QTD60943.1"/>
    <property type="molecule type" value="Genomic_DNA"/>
</dbReference>
<evidence type="ECO:0000313" key="4">
    <source>
        <dbReference type="EMBL" id="QGM27829.1"/>
    </source>
</evidence>
<evidence type="ECO:0000313" key="7">
    <source>
        <dbReference type="Proteomes" id="UP000663954"/>
    </source>
</evidence>
<reference evidence="5 7" key="3">
    <citation type="journal article" date="2020" name="Front. Cell. Infect. Microbiol.">
        <title>Characterization of Three Porcine Acinetobacter towneri Strains Co-Harboring tet(X3) and bla OXA-58.</title>
        <authorList>
            <person name="Ma J."/>
            <person name="Wang J."/>
            <person name="Feng J."/>
            <person name="Liu Y."/>
            <person name="Yang B."/>
            <person name="Li R."/>
            <person name="Bai L."/>
            <person name="He T."/>
            <person name="Wang X."/>
            <person name="Yang Z."/>
        </authorList>
    </citation>
    <scope>NUCLEOTIDE SEQUENCE [LARGE SCALE GENOMIC DNA]</scope>
    <source>
        <strain evidence="5 7">GX5</strain>
    </source>
</reference>
<organism evidence="4 6">
    <name type="scientific">Acinetobacter towneri</name>
    <dbReference type="NCBI Taxonomy" id="202956"/>
    <lineage>
        <taxon>Bacteria</taxon>
        <taxon>Pseudomonadati</taxon>
        <taxon>Pseudomonadota</taxon>
        <taxon>Gammaproteobacteria</taxon>
        <taxon>Moraxellales</taxon>
        <taxon>Moraxellaceae</taxon>
        <taxon>Acinetobacter</taxon>
    </lineage>
</organism>
<dbReference type="Gene3D" id="3.40.630.30">
    <property type="match status" value="1"/>
</dbReference>
<dbReference type="AlphaFoldDB" id="A0AAP9GWG4"/>
<feature type="domain" description="N-acetyltransferase" evidence="3">
    <location>
        <begin position="13"/>
        <end position="161"/>
    </location>
</feature>
<dbReference type="SUPFAM" id="SSF55729">
    <property type="entry name" value="Acyl-CoA N-acyltransferases (Nat)"/>
    <property type="match status" value="1"/>
</dbReference>
<evidence type="ECO:0000259" key="3">
    <source>
        <dbReference type="PROSITE" id="PS51186"/>
    </source>
</evidence>
<dbReference type="Pfam" id="PF00583">
    <property type="entry name" value="Acetyltransf_1"/>
    <property type="match status" value="1"/>
</dbReference>
<evidence type="ECO:0000256" key="1">
    <source>
        <dbReference type="ARBA" id="ARBA00022679"/>
    </source>
</evidence>
<dbReference type="Proteomes" id="UP000663954">
    <property type="component" value="Chromosome"/>
</dbReference>
<evidence type="ECO:0000313" key="6">
    <source>
        <dbReference type="Proteomes" id="UP000405075"/>
    </source>
</evidence>
<dbReference type="PROSITE" id="PS51186">
    <property type="entry name" value="GNAT"/>
    <property type="match status" value="1"/>
</dbReference>
<dbReference type="InterPro" id="IPR000182">
    <property type="entry name" value="GNAT_dom"/>
</dbReference>
<dbReference type="InterPro" id="IPR016181">
    <property type="entry name" value="Acyl_CoA_acyltransferase"/>
</dbReference>
<protein>
    <submittedName>
        <fullName evidence="4">GNAT family N-acetyltransferase</fullName>
    </submittedName>
</protein>
<keyword evidence="7" id="KW-1185">Reference proteome</keyword>
<gene>
    <name evidence="4" type="ORF">GJD93_09110</name>
    <name evidence="5" type="ORF">J4G45_08895</name>
</gene>
<dbReference type="Proteomes" id="UP000405075">
    <property type="component" value="Chromosome"/>
</dbReference>
<reference evidence="5" key="4">
    <citation type="submission" date="2021-03" db="EMBL/GenBank/DDBJ databases">
        <authorList>
            <person name="Ma J."/>
        </authorList>
    </citation>
    <scope>NUCLEOTIDE SEQUENCE</scope>
    <source>
        <strain evidence="5">GX5</strain>
    </source>
</reference>
<dbReference type="PANTHER" id="PTHR10545:SF42">
    <property type="entry name" value="ACETYLTRANSFERASE"/>
    <property type="match status" value="1"/>
</dbReference>